<accession>A0ACD1ACA0</accession>
<dbReference type="Proteomes" id="UP000594014">
    <property type="component" value="Chromosome"/>
</dbReference>
<name>A0ACD1ACA0_9FIRM</name>
<reference evidence="1" key="1">
    <citation type="submission" date="2019-08" db="EMBL/GenBank/DDBJ databases">
        <title>Genome sequence of Clostridiales bacterium MT110.</title>
        <authorList>
            <person name="Cao J."/>
        </authorList>
    </citation>
    <scope>NUCLEOTIDE SEQUENCE</scope>
    <source>
        <strain evidence="1">MT110</strain>
    </source>
</reference>
<keyword evidence="2" id="KW-1185">Reference proteome</keyword>
<evidence type="ECO:0000313" key="2">
    <source>
        <dbReference type="Proteomes" id="UP000594014"/>
    </source>
</evidence>
<sequence length="364" mass="41703">MPESHKAVTGWSSERYLSWAEKIGPKTRHLIANILDSREYPVQTYRSCMGIMRLASDYPSEVVEAASKEAIDKGTCTYKYFSIILRQKALKALRRSYQIPTYEEPERMPEVERMLNNQTIEKLRDMKLKSMAQMLSEPDPSDLGLSFEERLGLMVEKEWMAKKNSKIKRLLRNASLSLNASIEGIEYTANRAIEKQSILELASCNFIEKSLNIITTGKTGCGKTYLICAFGSNACRKGYTVKYYRIPELLLEIQDAKAQTQYSKFMKGLQSTRLLILDDIGLKSYSLEESRDILEIAESRYNRGSMILAGQISHGQWYELFPDPTIADAIMDRIIHNSYILELDSKISMREVMAAKKMRDALEF</sequence>
<evidence type="ECO:0000313" key="1">
    <source>
        <dbReference type="EMBL" id="QOX63903.1"/>
    </source>
</evidence>
<organism evidence="1 2">
    <name type="scientific">Anoxybacterium hadale</name>
    <dbReference type="NCBI Taxonomy" id="3408580"/>
    <lineage>
        <taxon>Bacteria</taxon>
        <taxon>Bacillati</taxon>
        <taxon>Bacillota</taxon>
        <taxon>Clostridia</taxon>
        <taxon>Peptostreptococcales</taxon>
        <taxon>Anaerovoracaceae</taxon>
        <taxon>Anoxybacterium</taxon>
    </lineage>
</organism>
<proteinExistence type="predicted"/>
<gene>
    <name evidence="1" type="ORF">FRZ06_11455</name>
</gene>
<protein>
    <submittedName>
        <fullName evidence="1">Uncharacterized protein</fullName>
    </submittedName>
</protein>
<dbReference type="EMBL" id="CP042469">
    <property type="protein sequence ID" value="QOX63903.1"/>
    <property type="molecule type" value="Genomic_DNA"/>
</dbReference>